<dbReference type="AlphaFoldDB" id="A0ABD1NEA9"/>
<proteinExistence type="predicted"/>
<reference evidence="1 2" key="1">
    <citation type="submission" date="2024-08" db="EMBL/GenBank/DDBJ databases">
        <title>Insights into the chromosomal genome structure of Flemingia macrophylla.</title>
        <authorList>
            <person name="Ding Y."/>
            <person name="Zhao Y."/>
            <person name="Bi W."/>
            <person name="Wu M."/>
            <person name="Zhao G."/>
            <person name="Gong Y."/>
            <person name="Li W."/>
            <person name="Zhang P."/>
        </authorList>
    </citation>
    <scope>NUCLEOTIDE SEQUENCE [LARGE SCALE GENOMIC DNA]</scope>
    <source>
        <strain evidence="1">DYQJB</strain>
        <tissue evidence="1">Leaf</tissue>
    </source>
</reference>
<evidence type="ECO:0000313" key="1">
    <source>
        <dbReference type="EMBL" id="KAL2345903.1"/>
    </source>
</evidence>
<accession>A0ABD1NEA9</accession>
<dbReference type="EMBL" id="JBGMDY010000002">
    <property type="protein sequence ID" value="KAL2345903.1"/>
    <property type="molecule type" value="Genomic_DNA"/>
</dbReference>
<sequence>MPSTIASPSTIALAAAAPQTGGRLVCILPEPLLDESKEVIWNLGLKDHVEFRTEDPSRILPYYENIDFSFVDCKDENYATLLNFLDVDPTRSVVVANNLVGNTKELGDYVRIKDEKVTVRSLKHPIGKGMEVTMICKNDETDKKLGVTKLCSRKRSNSKWVAKIDEESGEEHIFRVPQIDLLWN</sequence>
<protein>
    <submittedName>
        <fullName evidence="1">Uncharacterized protein</fullName>
    </submittedName>
</protein>
<organism evidence="1 2">
    <name type="scientific">Flemingia macrophylla</name>
    <dbReference type="NCBI Taxonomy" id="520843"/>
    <lineage>
        <taxon>Eukaryota</taxon>
        <taxon>Viridiplantae</taxon>
        <taxon>Streptophyta</taxon>
        <taxon>Embryophyta</taxon>
        <taxon>Tracheophyta</taxon>
        <taxon>Spermatophyta</taxon>
        <taxon>Magnoliopsida</taxon>
        <taxon>eudicotyledons</taxon>
        <taxon>Gunneridae</taxon>
        <taxon>Pentapetalae</taxon>
        <taxon>rosids</taxon>
        <taxon>fabids</taxon>
        <taxon>Fabales</taxon>
        <taxon>Fabaceae</taxon>
        <taxon>Papilionoideae</taxon>
        <taxon>50 kb inversion clade</taxon>
        <taxon>NPAAA clade</taxon>
        <taxon>indigoferoid/millettioid clade</taxon>
        <taxon>Phaseoleae</taxon>
        <taxon>Flemingia</taxon>
    </lineage>
</organism>
<keyword evidence="2" id="KW-1185">Reference proteome</keyword>
<dbReference type="Proteomes" id="UP001603857">
    <property type="component" value="Unassembled WGS sequence"/>
</dbReference>
<dbReference type="PANTHER" id="PTHR43167">
    <property type="entry name" value="PUTATIVE (AFU_ORTHOLOGUE AFUA_6G01830)-RELATED"/>
    <property type="match status" value="1"/>
</dbReference>
<comment type="caution">
    <text evidence="1">The sequence shown here is derived from an EMBL/GenBank/DDBJ whole genome shotgun (WGS) entry which is preliminary data.</text>
</comment>
<dbReference type="InterPro" id="IPR029063">
    <property type="entry name" value="SAM-dependent_MTases_sf"/>
</dbReference>
<dbReference type="InterPro" id="IPR009902">
    <property type="entry name" value="DUF1442"/>
</dbReference>
<gene>
    <name evidence="1" type="ORF">Fmac_007188</name>
</gene>
<evidence type="ECO:0000313" key="2">
    <source>
        <dbReference type="Proteomes" id="UP001603857"/>
    </source>
</evidence>
<dbReference type="Gene3D" id="3.40.50.150">
    <property type="entry name" value="Vaccinia Virus protein VP39"/>
    <property type="match status" value="1"/>
</dbReference>
<dbReference type="Pfam" id="PF07279">
    <property type="entry name" value="DUF1442"/>
    <property type="match status" value="1"/>
</dbReference>
<name>A0ABD1NEA9_9FABA</name>
<dbReference type="PANTHER" id="PTHR43167:SF1">
    <property type="entry name" value="PUTATIVE (AFU_ORTHOLOGUE AFUA_6G01830)-RELATED"/>
    <property type="match status" value="1"/>
</dbReference>